<protein>
    <submittedName>
        <fullName evidence="3">Uncharacterized protein LOC124463065</fullName>
    </submittedName>
</protein>
<reference evidence="3 4" key="1">
    <citation type="submission" date="2024-01" db="EMBL/GenBank/DDBJ databases">
        <authorList>
            <person name="Alioto T."/>
            <person name="Alioto T."/>
            <person name="Gomez Garrido J."/>
        </authorList>
    </citation>
    <scope>NUCLEOTIDE SEQUENCE [LARGE SCALE GENOMIC DNA]</scope>
</reference>
<feature type="region of interest" description="Disordered" evidence="2">
    <location>
        <begin position="666"/>
        <end position="695"/>
    </location>
</feature>
<feature type="compositionally biased region" description="Basic and acidic residues" evidence="2">
    <location>
        <begin position="435"/>
        <end position="466"/>
    </location>
</feature>
<keyword evidence="1" id="KW-0175">Coiled coil</keyword>
<gene>
    <name evidence="3" type="ORF">FSCOSCO3_A002906</name>
</gene>
<feature type="region of interest" description="Disordered" evidence="2">
    <location>
        <begin position="426"/>
        <end position="501"/>
    </location>
</feature>
<keyword evidence="4" id="KW-1185">Reference proteome</keyword>
<feature type="compositionally biased region" description="Polar residues" evidence="2">
    <location>
        <begin position="469"/>
        <end position="489"/>
    </location>
</feature>
<evidence type="ECO:0000256" key="2">
    <source>
        <dbReference type="SAM" id="MobiDB-lite"/>
    </source>
</evidence>
<name>A0AAV1P0L4_SCOSC</name>
<comment type="caution">
    <text evidence="3">The sequence shown here is derived from an EMBL/GenBank/DDBJ whole genome shotgun (WGS) entry which is preliminary data.</text>
</comment>
<evidence type="ECO:0000313" key="3">
    <source>
        <dbReference type="EMBL" id="CAK6964818.1"/>
    </source>
</evidence>
<dbReference type="EMBL" id="CAWUFR010000076">
    <property type="protein sequence ID" value="CAK6964818.1"/>
    <property type="molecule type" value="Genomic_DNA"/>
</dbReference>
<feature type="region of interest" description="Disordered" evidence="2">
    <location>
        <begin position="375"/>
        <end position="398"/>
    </location>
</feature>
<organism evidence="3 4">
    <name type="scientific">Scomber scombrus</name>
    <name type="common">Atlantic mackerel</name>
    <name type="synonym">Scomber vernalis</name>
    <dbReference type="NCBI Taxonomy" id="13677"/>
    <lineage>
        <taxon>Eukaryota</taxon>
        <taxon>Metazoa</taxon>
        <taxon>Chordata</taxon>
        <taxon>Craniata</taxon>
        <taxon>Vertebrata</taxon>
        <taxon>Euteleostomi</taxon>
        <taxon>Actinopterygii</taxon>
        <taxon>Neopterygii</taxon>
        <taxon>Teleostei</taxon>
        <taxon>Neoteleostei</taxon>
        <taxon>Acanthomorphata</taxon>
        <taxon>Pelagiaria</taxon>
        <taxon>Scombriformes</taxon>
        <taxon>Scombridae</taxon>
        <taxon>Scomber</taxon>
    </lineage>
</organism>
<dbReference type="Proteomes" id="UP001314229">
    <property type="component" value="Unassembled WGS sequence"/>
</dbReference>
<evidence type="ECO:0000256" key="1">
    <source>
        <dbReference type="SAM" id="Coils"/>
    </source>
</evidence>
<feature type="coiled-coil region" evidence="1">
    <location>
        <begin position="593"/>
        <end position="620"/>
    </location>
</feature>
<dbReference type="AlphaFoldDB" id="A0AAV1P0L4"/>
<sequence>MEKGDSSDDDVITDDSYSIEESNNTKGVRTHFWLERTYINEEGAEQWQTEQEISQKLWHLTTIVNLLQIEREFPTILWSEVLRRIWTPRILATILEQLCNNPLSKATIPLSPLLGIPEGLTLAGKSRGAVDPRLDITVIPRKVEWETSKISNITKTIAKDGTKDLRVNSTRGKTLKPGVTVGKIVVLVRTKEEGKPEIFRQKDETARGYMGAKMVKTEGVLTPLAMVVRTQPDHEKQIRLCMKKWHKRTSGTLQWPMEGTFEAARCNEIEANIKHHKAKNTSSSREGKRAREREVLRWFRQAARRHVLDIKQMPTLKSKEDKVTKRRQQERPSAPQMLAPPPYVPNTVETPTRQFPVIPVQNKMEGEMEGKIVIKWSPHNGTGDNRTQEISPTKKEEAWREYADSMTPERSMTNTSRWSLTGLHLANTNAGKQPTEGRRNIDSQTARREYEKLKKGRSPSENDRRRYQSLMNRPTHSSNENRRQYQQLMGEQESGSEEDYGLDNTDELLAIKPTPWRHSTPKNNQHYWPQEEEKKHHPLQEMMEQQLQEEEHHQIQGAANHRSIREWCLAQDSKGEEEDSNESQVINKVVEYLHKTIDKKKQLQAELTQVQNNVKELLQPETHNPKIKMTLTGRMESDDDKGKENVAQKLDKVQNTLTELVEYHTSQLRSNQEQRDTGITLRSGKHLRKESKHEEEEDQKFICPLITKTGQDMPQYIPWSFCDMIGLAGRLPDLNEGANKWITAFEESTAGVTLALGDIKALLMHVAGKHTAEEIFLNANLALVVTENQADHIGFNGFRGNVWTQVRNQYPEKMDPSKLEGEILKDGECPAKFLRTFQTKWREETGNVWNINDTTKSLFKVMVKKAMPQEVQKRLDNVVGLMKMEWPLFSEHLIHHVETIRKDKLREEEANKCLTNKLTQLQLQELSMKQKKDKMQAPMITMEQTPAQTTATMALQSPTGPSSQPQMQTPQTSEQMTATGYVATSPHTYEPTQTKHGKSL</sequence>
<evidence type="ECO:0000313" key="4">
    <source>
        <dbReference type="Proteomes" id="UP001314229"/>
    </source>
</evidence>
<feature type="compositionally biased region" description="Basic and acidic residues" evidence="2">
    <location>
        <begin position="317"/>
        <end position="330"/>
    </location>
</feature>
<feature type="compositionally biased region" description="Low complexity" evidence="2">
    <location>
        <begin position="956"/>
        <end position="977"/>
    </location>
</feature>
<feature type="region of interest" description="Disordered" evidence="2">
    <location>
        <begin position="313"/>
        <end position="350"/>
    </location>
</feature>
<feature type="region of interest" description="Disordered" evidence="2">
    <location>
        <begin position="953"/>
        <end position="1000"/>
    </location>
</feature>
<accession>A0AAV1P0L4</accession>
<proteinExistence type="predicted"/>
<feature type="compositionally biased region" description="Polar residues" evidence="2">
    <location>
        <begin position="985"/>
        <end position="994"/>
    </location>
</feature>
<feature type="compositionally biased region" description="Polar residues" evidence="2">
    <location>
        <begin position="379"/>
        <end position="391"/>
    </location>
</feature>